<dbReference type="EMBL" id="JARKNE010000008">
    <property type="protein sequence ID" value="KAK5812491.1"/>
    <property type="molecule type" value="Genomic_DNA"/>
</dbReference>
<dbReference type="Proteomes" id="UP001358586">
    <property type="component" value="Chromosome 8"/>
</dbReference>
<evidence type="ECO:0000313" key="3">
    <source>
        <dbReference type="Proteomes" id="UP001358586"/>
    </source>
</evidence>
<keyword evidence="3" id="KW-1185">Reference proteome</keyword>
<organism evidence="2 3">
    <name type="scientific">Gossypium arboreum</name>
    <name type="common">Tree cotton</name>
    <name type="synonym">Gossypium nanking</name>
    <dbReference type="NCBI Taxonomy" id="29729"/>
    <lineage>
        <taxon>Eukaryota</taxon>
        <taxon>Viridiplantae</taxon>
        <taxon>Streptophyta</taxon>
        <taxon>Embryophyta</taxon>
        <taxon>Tracheophyta</taxon>
        <taxon>Spermatophyta</taxon>
        <taxon>Magnoliopsida</taxon>
        <taxon>eudicotyledons</taxon>
        <taxon>Gunneridae</taxon>
        <taxon>Pentapetalae</taxon>
        <taxon>rosids</taxon>
        <taxon>malvids</taxon>
        <taxon>Malvales</taxon>
        <taxon>Malvaceae</taxon>
        <taxon>Malvoideae</taxon>
        <taxon>Gossypium</taxon>
    </lineage>
</organism>
<name>A0ABR0P1K3_GOSAR</name>
<comment type="caution">
    <text evidence="2">The sequence shown here is derived from an EMBL/GenBank/DDBJ whole genome shotgun (WGS) entry which is preliminary data.</text>
</comment>
<evidence type="ECO:0000313" key="2">
    <source>
        <dbReference type="EMBL" id="KAK5812491.1"/>
    </source>
</evidence>
<feature type="region of interest" description="Disordered" evidence="1">
    <location>
        <begin position="56"/>
        <end position="85"/>
    </location>
</feature>
<evidence type="ECO:0000256" key="1">
    <source>
        <dbReference type="SAM" id="MobiDB-lite"/>
    </source>
</evidence>
<protein>
    <submittedName>
        <fullName evidence="2">Uncharacterized protein</fullName>
    </submittedName>
</protein>
<reference evidence="2 3" key="1">
    <citation type="submission" date="2023-03" db="EMBL/GenBank/DDBJ databases">
        <title>WGS of Gossypium arboreum.</title>
        <authorList>
            <person name="Yu D."/>
        </authorList>
    </citation>
    <scope>NUCLEOTIDE SEQUENCE [LARGE SCALE GENOMIC DNA]</scope>
    <source>
        <tissue evidence="2">Leaf</tissue>
    </source>
</reference>
<gene>
    <name evidence="2" type="ORF">PVK06_027922</name>
</gene>
<sequence length="85" mass="9595">MQWASYLLGCIRRYQSFNVVHDQGWGYYSSKGCMFEDNMCQELRSLFEQFLGSSSTTTAKGKGVLRGPPPRFAPKRNCRDASTSG</sequence>
<accession>A0ABR0P1K3</accession>
<proteinExistence type="predicted"/>